<evidence type="ECO:0000259" key="2">
    <source>
        <dbReference type="Pfam" id="PF00535"/>
    </source>
</evidence>
<gene>
    <name evidence="3" type="ORF">SAMN04487779_1001555</name>
</gene>
<accession>A0A1G6KKW1</accession>
<keyword evidence="4" id="KW-1185">Reference proteome</keyword>
<dbReference type="PANTHER" id="PTHR43179:SF7">
    <property type="entry name" value="RHAMNOSYLTRANSFERASE WBBL"/>
    <property type="match status" value="1"/>
</dbReference>
<feature type="domain" description="Glycosyltransferase 2-like" evidence="2">
    <location>
        <begin position="139"/>
        <end position="248"/>
    </location>
</feature>
<feature type="region of interest" description="Disordered" evidence="1">
    <location>
        <begin position="1"/>
        <end position="26"/>
    </location>
</feature>
<dbReference type="AlphaFoldDB" id="A0A1G6KKW1"/>
<dbReference type="CDD" id="cd04186">
    <property type="entry name" value="GT_2_like_c"/>
    <property type="match status" value="1"/>
</dbReference>
<dbReference type="InterPro" id="IPR029044">
    <property type="entry name" value="Nucleotide-diphossugar_trans"/>
</dbReference>
<sequence>MRQASTRAAPETTPKRPGGTTSTPECDIESLRAALARSRVEQRRLALLAEAALRERDLIARSTIWRATYPLRVALDGIARLLRRWRPGIRDAAQEGHHAPATDMAQYARWIAACDTLSDEDKALIAAHLQQLRHRPLLSVVMPVQDAAEAQLSEAIGSVRNQLYPHWELCLVEEDTTPPALRSFLLSITATDPRIRCVGATGARSFAARVNSGVQAAHGEFVTLLQPHDLLSERALYEAAVALDAHPGVNLIFSDEDWFEDIAGSRQRRDPAFRPDWDPDLILGQDAAFAFVFWRRSLLGCLGGMREGFEGSEVQDLVLRSAAEIGGEGIHHLPAVLYHRRLGQPAPAVAAASRHRAIAEHVHHLPRGSGAAVLPHPRGIEGQRIRWPLPDPLPKVSIIIPTRDRAELLERATAGVLARTDYDALEVLIVDNGSTRPEALQLLTRLDADPRVRVLRSDAPFNYSALNNMAARQAQGEILLLLNNDIDVLDGGWLREMVSHALRPDVGTVGARLLYGNGTVQHAGVVLGMGSFEGGGGVAGHFALHEPAEALGYCALSVLTRTVSANTGACLAVRRELYDVVGGLDEANLPVAFNDVDFCLRLRERGYRNVWTPFAELLHLESASRGNEDTPEKRARATAEARYMRARWGEILDEDPYYNTNFSRLSHTVSLAIPARRLAPWRLASAE</sequence>
<evidence type="ECO:0000313" key="4">
    <source>
        <dbReference type="Proteomes" id="UP000198925"/>
    </source>
</evidence>
<dbReference type="Proteomes" id="UP000198925">
    <property type="component" value="Unassembled WGS sequence"/>
</dbReference>
<dbReference type="EMBL" id="FMZX01000001">
    <property type="protein sequence ID" value="SDC31603.1"/>
    <property type="molecule type" value="Genomic_DNA"/>
</dbReference>
<feature type="domain" description="Glycosyltransferase 2-like" evidence="2">
    <location>
        <begin position="397"/>
        <end position="520"/>
    </location>
</feature>
<dbReference type="Gene3D" id="3.90.550.10">
    <property type="entry name" value="Spore Coat Polysaccharide Biosynthesis Protein SpsA, Chain A"/>
    <property type="match status" value="2"/>
</dbReference>
<reference evidence="3 4" key="1">
    <citation type="submission" date="2016-10" db="EMBL/GenBank/DDBJ databases">
        <authorList>
            <person name="de Groot N.N."/>
        </authorList>
    </citation>
    <scope>NUCLEOTIDE SEQUENCE [LARGE SCALE GENOMIC DNA]</scope>
    <source>
        <strain evidence="3 4">CPCC 100156</strain>
    </source>
</reference>
<dbReference type="SUPFAM" id="SSF53448">
    <property type="entry name" value="Nucleotide-diphospho-sugar transferases"/>
    <property type="match status" value="2"/>
</dbReference>
<evidence type="ECO:0000256" key="1">
    <source>
        <dbReference type="SAM" id="MobiDB-lite"/>
    </source>
</evidence>
<evidence type="ECO:0000313" key="3">
    <source>
        <dbReference type="EMBL" id="SDC31603.1"/>
    </source>
</evidence>
<dbReference type="STRING" id="938405.SAMN02927895_00745"/>
<dbReference type="Pfam" id="PF00535">
    <property type="entry name" value="Glycos_transf_2"/>
    <property type="match status" value="2"/>
</dbReference>
<proteinExistence type="predicted"/>
<name>A0A1G6KKW1_9PROT</name>
<keyword evidence="3" id="KW-0808">Transferase</keyword>
<organism evidence="3 4">
    <name type="scientific">Belnapia rosea</name>
    <dbReference type="NCBI Taxonomy" id="938405"/>
    <lineage>
        <taxon>Bacteria</taxon>
        <taxon>Pseudomonadati</taxon>
        <taxon>Pseudomonadota</taxon>
        <taxon>Alphaproteobacteria</taxon>
        <taxon>Acetobacterales</taxon>
        <taxon>Roseomonadaceae</taxon>
        <taxon>Belnapia</taxon>
    </lineage>
</organism>
<dbReference type="PANTHER" id="PTHR43179">
    <property type="entry name" value="RHAMNOSYLTRANSFERASE WBBL"/>
    <property type="match status" value="1"/>
</dbReference>
<dbReference type="GO" id="GO:0016740">
    <property type="term" value="F:transferase activity"/>
    <property type="evidence" value="ECO:0007669"/>
    <property type="project" value="UniProtKB-KW"/>
</dbReference>
<protein>
    <submittedName>
        <fullName evidence="3">Glycosyltransferase, GT2 family</fullName>
    </submittedName>
</protein>
<dbReference type="InterPro" id="IPR001173">
    <property type="entry name" value="Glyco_trans_2-like"/>
</dbReference>